<evidence type="ECO:0000256" key="1">
    <source>
        <dbReference type="ARBA" id="ARBA00022723"/>
    </source>
</evidence>
<dbReference type="Pfam" id="PF18374">
    <property type="entry name" value="Enolase_like_N"/>
    <property type="match status" value="1"/>
</dbReference>
<name>A0A411YGI4_9ACTN</name>
<dbReference type="InterPro" id="IPR036849">
    <property type="entry name" value="Enolase-like_C_sf"/>
</dbReference>
<dbReference type="InterPro" id="IPR029065">
    <property type="entry name" value="Enolase_C-like"/>
</dbReference>
<dbReference type="GO" id="GO:0009234">
    <property type="term" value="P:menaquinone biosynthetic process"/>
    <property type="evidence" value="ECO:0007669"/>
    <property type="project" value="UniProtKB-UniRule"/>
</dbReference>
<evidence type="ECO:0000313" key="6">
    <source>
        <dbReference type="EMBL" id="QBI20350.1"/>
    </source>
</evidence>
<keyword evidence="2 4" id="KW-0460">Magnesium</keyword>
<dbReference type="PANTHER" id="PTHR48073:SF2">
    <property type="entry name" value="O-SUCCINYLBENZOATE SYNTHASE"/>
    <property type="match status" value="1"/>
</dbReference>
<comment type="cofactor">
    <cofactor evidence="4">
        <name>a divalent metal cation</name>
        <dbReference type="ChEBI" id="CHEBI:60240"/>
    </cofactor>
</comment>
<feature type="binding site" evidence="4">
    <location>
        <position position="152"/>
    </location>
    <ligand>
        <name>Mg(2+)</name>
        <dbReference type="ChEBI" id="CHEBI:18420"/>
    </ligand>
</feature>
<dbReference type="SFLD" id="SFLDG00180">
    <property type="entry name" value="muconate_cycloisomerase"/>
    <property type="match status" value="1"/>
</dbReference>
<dbReference type="HAMAP" id="MF_00470">
    <property type="entry name" value="MenC_1"/>
    <property type="match status" value="1"/>
</dbReference>
<organism evidence="6 7">
    <name type="scientific">Egibacter rhizosphaerae</name>
    <dbReference type="NCBI Taxonomy" id="1670831"/>
    <lineage>
        <taxon>Bacteria</taxon>
        <taxon>Bacillati</taxon>
        <taxon>Actinomycetota</taxon>
        <taxon>Nitriliruptoria</taxon>
        <taxon>Egibacterales</taxon>
        <taxon>Egibacteraceae</taxon>
        <taxon>Egibacter</taxon>
    </lineage>
</organism>
<dbReference type="RefSeq" id="WP_131155347.1">
    <property type="nucleotide sequence ID" value="NZ_CP036402.1"/>
</dbReference>
<dbReference type="KEGG" id="erz:ER308_12765"/>
<evidence type="ECO:0000256" key="4">
    <source>
        <dbReference type="HAMAP-Rule" id="MF_00470"/>
    </source>
</evidence>
<keyword evidence="7" id="KW-1185">Reference proteome</keyword>
<comment type="function">
    <text evidence="4">Converts 2-succinyl-6-hydroxy-2,4-cyclohexadiene-1-carboxylate (SHCHC) to 2-succinylbenzoate (OSB).</text>
</comment>
<dbReference type="GO" id="GO:0043748">
    <property type="term" value="F:O-succinylbenzoate synthase activity"/>
    <property type="evidence" value="ECO:0007669"/>
    <property type="project" value="UniProtKB-EC"/>
</dbReference>
<dbReference type="SUPFAM" id="SSF51604">
    <property type="entry name" value="Enolase C-terminal domain-like"/>
    <property type="match status" value="1"/>
</dbReference>
<dbReference type="UniPathway" id="UPA00079"/>
<reference evidence="6 7" key="1">
    <citation type="submission" date="2019-01" db="EMBL/GenBank/DDBJ databases">
        <title>Egibacter rhizosphaerae EGI 80759T.</title>
        <authorList>
            <person name="Chen D.-D."/>
            <person name="Tian Y."/>
            <person name="Jiao J.-Y."/>
            <person name="Zhang X.-T."/>
            <person name="Zhang Y.-G."/>
            <person name="Zhang Y."/>
            <person name="Xiao M."/>
            <person name="Shu W.-S."/>
            <person name="Li W.-J."/>
        </authorList>
    </citation>
    <scope>NUCLEOTIDE SEQUENCE [LARGE SCALE GENOMIC DNA]</scope>
    <source>
        <strain evidence="6 7">EGI 80759</strain>
    </source>
</reference>
<dbReference type="SMART" id="SM00922">
    <property type="entry name" value="MR_MLE"/>
    <property type="match status" value="1"/>
</dbReference>
<evidence type="ECO:0000256" key="2">
    <source>
        <dbReference type="ARBA" id="ARBA00022842"/>
    </source>
</evidence>
<accession>A0A411YGI4</accession>
<dbReference type="Proteomes" id="UP000291469">
    <property type="component" value="Chromosome"/>
</dbReference>
<evidence type="ECO:0000256" key="3">
    <source>
        <dbReference type="ARBA" id="ARBA00023239"/>
    </source>
</evidence>
<sequence>MHPFVIPLTTRFRGVDERAGVLVEGAAGWGEFSPFPEYPPEVAARWAAAAREAANAGWPAPRRERVPVNCLVPAVGPDRAAEIVAASGCATAKVKVAEPSQPLSADIDRVAAVRAALGPGGHVRVDANAAWDLEAAERALRALDRYALEYAEQPVPGLDGLAELRRRVDVPLAADEAIRTADDPLRAANTAACDVVVVKVQPLGGVAPALEIAHRCHERGVATVVSSAVETSVGLAAGVALAAALPELPHACGLGTQSLLTGDVVVDPLVPVAGSLPVGPPTVDPEALARWTPDPDRAAALRERLRAAEAVVAGGDPR</sequence>
<dbReference type="OrthoDB" id="3725747at2"/>
<dbReference type="NCBIfam" id="NF002782">
    <property type="entry name" value="PRK02901.1"/>
    <property type="match status" value="1"/>
</dbReference>
<dbReference type="UniPathway" id="UPA01057">
    <property type="reaction ID" value="UER00165"/>
</dbReference>
<comment type="similarity">
    <text evidence="4">Belongs to the mandelate racemase/muconate lactonizing enzyme family. MenC type 1 subfamily.</text>
</comment>
<dbReference type="Gene3D" id="3.20.20.120">
    <property type="entry name" value="Enolase-like C-terminal domain"/>
    <property type="match status" value="1"/>
</dbReference>
<feature type="active site" description="Proton acceptor" evidence="4">
    <location>
        <position position="199"/>
    </location>
</feature>
<dbReference type="AlphaFoldDB" id="A0A411YGI4"/>
<comment type="catalytic activity">
    <reaction evidence="4">
        <text>(1R,6R)-6-hydroxy-2-succinyl-cyclohexa-2,4-diene-1-carboxylate = 2-succinylbenzoate + H2O</text>
        <dbReference type="Rhea" id="RHEA:10196"/>
        <dbReference type="ChEBI" id="CHEBI:15377"/>
        <dbReference type="ChEBI" id="CHEBI:18325"/>
        <dbReference type="ChEBI" id="CHEBI:58689"/>
        <dbReference type="EC" id="4.2.1.113"/>
    </reaction>
</comment>
<dbReference type="PANTHER" id="PTHR48073">
    <property type="entry name" value="O-SUCCINYLBENZOATE SYNTHASE-RELATED"/>
    <property type="match status" value="1"/>
</dbReference>
<keyword evidence="1 4" id="KW-0479">Metal-binding</keyword>
<dbReference type="InterPro" id="IPR010196">
    <property type="entry name" value="OSB_synthase_MenC1"/>
</dbReference>
<gene>
    <name evidence="4" type="primary">menC</name>
    <name evidence="6" type="ORF">ER308_12765</name>
</gene>
<feature type="binding site" evidence="4">
    <location>
        <position position="126"/>
    </location>
    <ligand>
        <name>Mg(2+)</name>
        <dbReference type="ChEBI" id="CHEBI:18420"/>
    </ligand>
</feature>
<feature type="active site" description="Proton donor" evidence="4">
    <location>
        <position position="95"/>
    </location>
</feature>
<dbReference type="EC" id="4.2.1.113" evidence="4"/>
<feature type="binding site" evidence="4">
    <location>
        <position position="175"/>
    </location>
    <ligand>
        <name>Mg(2+)</name>
        <dbReference type="ChEBI" id="CHEBI:18420"/>
    </ligand>
</feature>
<keyword evidence="3 4" id="KW-0456">Lyase</keyword>
<keyword evidence="4" id="KW-0474">Menaquinone biosynthesis</keyword>
<dbReference type="SFLD" id="SFLDF00009">
    <property type="entry name" value="o-succinylbenzoate_synthase"/>
    <property type="match status" value="1"/>
</dbReference>
<dbReference type="SFLD" id="SFLDS00001">
    <property type="entry name" value="Enolase"/>
    <property type="match status" value="1"/>
</dbReference>
<feature type="domain" description="Mandelate racemase/muconate lactonizing enzyme C-terminal" evidence="5">
    <location>
        <begin position="77"/>
        <end position="171"/>
    </location>
</feature>
<protein>
    <recommendedName>
        <fullName evidence="4">o-succinylbenzoate synthase</fullName>
        <shortName evidence="4">OSB synthase</shortName>
        <shortName evidence="4">OSBS</shortName>
        <ecNumber evidence="4">4.2.1.113</ecNumber>
    </recommendedName>
    <alternativeName>
        <fullName evidence="4">4-(2'-carboxyphenyl)-4-oxybutyric acid synthase</fullName>
    </alternativeName>
    <alternativeName>
        <fullName evidence="4">o-succinylbenzoic acid synthase</fullName>
    </alternativeName>
</protein>
<dbReference type="Pfam" id="PF13378">
    <property type="entry name" value="MR_MLE_C"/>
    <property type="match status" value="1"/>
</dbReference>
<comment type="pathway">
    <text evidence="4">Quinol/quinone metabolism; 1,4-dihydroxy-2-naphthoate biosynthesis; 1,4-dihydroxy-2-naphthoate from chorismate: step 4/7.</text>
</comment>
<dbReference type="CDD" id="cd03320">
    <property type="entry name" value="OSBS"/>
    <property type="match status" value="1"/>
</dbReference>
<dbReference type="GO" id="GO:0000287">
    <property type="term" value="F:magnesium ion binding"/>
    <property type="evidence" value="ECO:0007669"/>
    <property type="project" value="UniProtKB-UniRule"/>
</dbReference>
<evidence type="ECO:0000313" key="7">
    <source>
        <dbReference type="Proteomes" id="UP000291469"/>
    </source>
</evidence>
<proteinExistence type="inferred from homology"/>
<dbReference type="EMBL" id="CP036402">
    <property type="protein sequence ID" value="QBI20350.1"/>
    <property type="molecule type" value="Genomic_DNA"/>
</dbReference>
<evidence type="ECO:0000259" key="5">
    <source>
        <dbReference type="SMART" id="SM00922"/>
    </source>
</evidence>
<comment type="pathway">
    <text evidence="4">Quinol/quinone metabolism; menaquinone biosynthesis.</text>
</comment>
<dbReference type="InterPro" id="IPR013342">
    <property type="entry name" value="Mandelate_racemase_C"/>
</dbReference>